<evidence type="ECO:0000313" key="4">
    <source>
        <dbReference type="Proteomes" id="UP001060368"/>
    </source>
</evidence>
<sequence>MAKMWPADIPADIRENILRSAEIRVFEKFRQELDDSFIVFYSRPWLGLTRYGEEVDGECDFVVAHREYGILTIEVKGGGISYNPETDVWKTTDRNGINIRIKNPVFQAKNSKYQILDKLNRSPLWRTRRIRNAHGVIFPDSVMPERDLGMDAPLDIFCFEAEFETDLNGWICDMMKAGSEPEFGKNPLGDDGINALEDLLARPFRLHYPLGNMIRDDENEIRYQTQQQFHLFEMMKKIRKIAVYGAAGTGKTVLAAEEALRCADENKKVLFVCYNSPLAEYLDKKIGYKRNIDVFTFHKLCSDSAAKADLKIPSNVPEDILFRYVYPYLLTEAFRTGNIPRYDVLIIDEGQDFFRNWTDAIMETLNPDGPGTARIFLDNNQRIYGSLNSVPAEFERSPLVLSRNLRNTKKIFNASEKYYSGSPVTPAGPDGVDIEYCYTKPIVPEIRKTLEKTVQRLICDEKILPEDITVLAPSVSELKKINPADKIGDYYTTDAGNTAEGYICADSLRRFKGLESSVLIIIGTPDIYATDELMYTGITRAKSMLIFIGSDFQKLKSQSDLQ</sequence>
<proteinExistence type="predicted"/>
<dbReference type="GeneID" id="74306721"/>
<gene>
    <name evidence="3" type="ORF">L6E24_03460</name>
</gene>
<organism evidence="3 4">
    <name type="scientific">Methanoplanus endosymbiosus</name>
    <dbReference type="NCBI Taxonomy" id="33865"/>
    <lineage>
        <taxon>Archaea</taxon>
        <taxon>Methanobacteriati</taxon>
        <taxon>Methanobacteriota</taxon>
        <taxon>Stenosarchaea group</taxon>
        <taxon>Methanomicrobia</taxon>
        <taxon>Methanomicrobiales</taxon>
        <taxon>Methanomicrobiaceae</taxon>
        <taxon>Methanoplanus</taxon>
    </lineage>
</organism>
<dbReference type="Pfam" id="PF09848">
    <property type="entry name" value="SLFN-g3_helicase"/>
    <property type="match status" value="1"/>
</dbReference>
<keyword evidence="4" id="KW-1185">Reference proteome</keyword>
<protein>
    <submittedName>
        <fullName evidence="3">NERD domain-containing protein</fullName>
    </submittedName>
</protein>
<dbReference type="Gene3D" id="3.40.50.300">
    <property type="entry name" value="P-loop containing nucleotide triphosphate hydrolases"/>
    <property type="match status" value="2"/>
</dbReference>
<evidence type="ECO:0000259" key="2">
    <source>
        <dbReference type="Pfam" id="PF09848"/>
    </source>
</evidence>
<dbReference type="InterPro" id="IPR011528">
    <property type="entry name" value="NERD"/>
</dbReference>
<dbReference type="EMBL" id="CP096115">
    <property type="protein sequence ID" value="UUX93193.1"/>
    <property type="molecule type" value="Genomic_DNA"/>
</dbReference>
<evidence type="ECO:0000259" key="1">
    <source>
        <dbReference type="Pfam" id="PF08378"/>
    </source>
</evidence>
<accession>A0A9E7TJ29</accession>
<dbReference type="Pfam" id="PF08378">
    <property type="entry name" value="NERD"/>
    <property type="match status" value="1"/>
</dbReference>
<dbReference type="AlphaFoldDB" id="A0A9E7TJ29"/>
<feature type="domain" description="Schlafen group 3-like DNA/RNA helicase" evidence="2">
    <location>
        <begin position="242"/>
        <end position="351"/>
    </location>
</feature>
<dbReference type="KEGG" id="mend:L6E24_03460"/>
<evidence type="ECO:0000313" key="3">
    <source>
        <dbReference type="EMBL" id="UUX93193.1"/>
    </source>
</evidence>
<dbReference type="InterPro" id="IPR018647">
    <property type="entry name" value="SLFN_3-like_DNA/RNA_helicase"/>
</dbReference>
<dbReference type="SUPFAM" id="SSF52540">
    <property type="entry name" value="P-loop containing nucleoside triphosphate hydrolases"/>
    <property type="match status" value="1"/>
</dbReference>
<dbReference type="RefSeq" id="WP_257743333.1">
    <property type="nucleotide sequence ID" value="NZ_CP096115.1"/>
</dbReference>
<dbReference type="InterPro" id="IPR027417">
    <property type="entry name" value="P-loop_NTPase"/>
</dbReference>
<name>A0A9E7TJ29_9EURY</name>
<feature type="domain" description="NERD" evidence="1">
    <location>
        <begin position="21"/>
        <end position="119"/>
    </location>
</feature>
<reference evidence="3" key="1">
    <citation type="submission" date="2022-04" db="EMBL/GenBank/DDBJ databases">
        <title>Complete genome of Methanoplanus endosymbiosus DSM 3599.</title>
        <authorList>
            <person name="Chen S.-C."/>
            <person name="You Y.-T."/>
            <person name="Zhou Y.-Z."/>
            <person name="Lai M.-C."/>
        </authorList>
    </citation>
    <scope>NUCLEOTIDE SEQUENCE</scope>
    <source>
        <strain evidence="3">DSM 3599</strain>
    </source>
</reference>
<dbReference type="Proteomes" id="UP001060368">
    <property type="component" value="Chromosome"/>
</dbReference>